<evidence type="ECO:0000256" key="3">
    <source>
        <dbReference type="ARBA" id="ARBA00022692"/>
    </source>
</evidence>
<dbReference type="InterPro" id="IPR037272">
    <property type="entry name" value="SNS_sf"/>
</dbReference>
<evidence type="ECO:0000256" key="1">
    <source>
        <dbReference type="ARBA" id="ARBA00004141"/>
    </source>
</evidence>
<evidence type="ECO:0000256" key="6">
    <source>
        <dbReference type="SAM" id="Phobius"/>
    </source>
</evidence>
<dbReference type="SUPFAM" id="SSF161070">
    <property type="entry name" value="SNF-like"/>
    <property type="match status" value="1"/>
</dbReference>
<sequence length="517" mass="54760">MSSTETTKVKPREGFSSRKVFIFAAIGSAVGLGNIWRFPYVAYEGGGGAFIIPYLIALVFFGVPMLYLDYAIGHRFRGSAPLSLRRLHRGAEWLGWWQVLICIVIAVYYAAILAWASKYAALSFTKGWGSDPEKYFFGEYLKAADTPGPTFDFVPGILITMILVWAVTIGVLAMGIQTGIGRTAVVFIPVLVIAFVVLVIQSLTLEGAGAGLNAFFTPDWGALADSGVWISAVGQIFFSLSVGFGIMITYAGYVSRKTDMTGSGAVVAFSNSGFELLAGIGVFAALGFMAQAAGSEVGEVLGSGGIGLAFIAFPAIINEAPGGVVIGVLFFVSLVLAGITSLISIVEVVIGAVRDKVGISRTAATFVVGVPMAVVSILMFSTTGGLYVLDTMDAFVNSFGIIAVAAVLMLAITYAFRKLPILRQHLDAIGSIKLKGWWPALIAVVIPILLLVMLYQALTDKLDAPYEDYPAQLLNVFGWGMVVALPLIAIAISLLPWRGGVSLEDEPEALVDGGEQA</sequence>
<evidence type="ECO:0000256" key="5">
    <source>
        <dbReference type="ARBA" id="ARBA00023136"/>
    </source>
</evidence>
<evidence type="ECO:0000313" key="8">
    <source>
        <dbReference type="Proteomes" id="UP000290408"/>
    </source>
</evidence>
<keyword evidence="2" id="KW-0813">Transport</keyword>
<feature type="transmembrane region" description="Helical" evidence="6">
    <location>
        <begin position="437"/>
        <end position="456"/>
    </location>
</feature>
<evidence type="ECO:0000313" key="7">
    <source>
        <dbReference type="EMBL" id="QBF46672.1"/>
    </source>
</evidence>
<protein>
    <submittedName>
        <fullName evidence="7">Sodium-dependent transporter</fullName>
    </submittedName>
</protein>
<dbReference type="PRINTS" id="PR00176">
    <property type="entry name" value="NANEUSMPORT"/>
</dbReference>
<proteinExistence type="predicted"/>
<feature type="transmembrane region" description="Helical" evidence="6">
    <location>
        <begin position="362"/>
        <end position="389"/>
    </location>
</feature>
<dbReference type="OrthoDB" id="9762833at2"/>
<feature type="transmembrane region" description="Helical" evidence="6">
    <location>
        <begin position="274"/>
        <end position="293"/>
    </location>
</feature>
<feature type="transmembrane region" description="Helical" evidence="6">
    <location>
        <begin position="51"/>
        <end position="72"/>
    </location>
</feature>
<evidence type="ECO:0000256" key="4">
    <source>
        <dbReference type="ARBA" id="ARBA00022989"/>
    </source>
</evidence>
<organism evidence="7 8">
    <name type="scientific">Janibacter limosus</name>
    <dbReference type="NCBI Taxonomy" id="53458"/>
    <lineage>
        <taxon>Bacteria</taxon>
        <taxon>Bacillati</taxon>
        <taxon>Actinomycetota</taxon>
        <taxon>Actinomycetes</taxon>
        <taxon>Micrococcales</taxon>
        <taxon>Intrasporangiaceae</taxon>
        <taxon>Janibacter</taxon>
    </lineage>
</organism>
<dbReference type="EMBL" id="CP036164">
    <property type="protein sequence ID" value="QBF46672.1"/>
    <property type="molecule type" value="Genomic_DNA"/>
</dbReference>
<dbReference type="RefSeq" id="WP_130629890.1">
    <property type="nucleotide sequence ID" value="NZ_CP036164.1"/>
</dbReference>
<keyword evidence="8" id="KW-1185">Reference proteome</keyword>
<feature type="transmembrane region" description="Helical" evidence="6">
    <location>
        <begin position="476"/>
        <end position="497"/>
    </location>
</feature>
<dbReference type="Proteomes" id="UP000290408">
    <property type="component" value="Chromosome"/>
</dbReference>
<feature type="transmembrane region" description="Helical" evidence="6">
    <location>
        <begin position="185"/>
        <end position="208"/>
    </location>
</feature>
<dbReference type="NCBIfam" id="NF037979">
    <property type="entry name" value="Na_transp"/>
    <property type="match status" value="1"/>
</dbReference>
<dbReference type="CDD" id="cd10334">
    <property type="entry name" value="SLC6sbd_u1"/>
    <property type="match status" value="1"/>
</dbReference>
<dbReference type="Pfam" id="PF00209">
    <property type="entry name" value="SNF"/>
    <property type="match status" value="2"/>
</dbReference>
<feature type="transmembrane region" description="Helical" evidence="6">
    <location>
        <begin position="228"/>
        <end position="253"/>
    </location>
</feature>
<gene>
    <name evidence="7" type="ORF">EXU32_10675</name>
</gene>
<dbReference type="PANTHER" id="PTHR42948">
    <property type="entry name" value="TRANSPORTER"/>
    <property type="match status" value="1"/>
</dbReference>
<dbReference type="PROSITE" id="PS50267">
    <property type="entry name" value="NA_NEUROTRAN_SYMP_3"/>
    <property type="match status" value="1"/>
</dbReference>
<dbReference type="PANTHER" id="PTHR42948:SF1">
    <property type="entry name" value="TRANSPORTER"/>
    <property type="match status" value="1"/>
</dbReference>
<accession>A0A4P6MUU5</accession>
<reference evidence="7 8" key="1">
    <citation type="submission" date="2019-02" db="EMBL/GenBank/DDBJ databases">
        <title>Genomic data mining of an Antarctic deep-sea actinobacterium, Janibacterlimosus P3-3-X1.</title>
        <authorList>
            <person name="Liao L."/>
            <person name="Chen B."/>
        </authorList>
    </citation>
    <scope>NUCLEOTIDE SEQUENCE [LARGE SCALE GENOMIC DNA]</scope>
    <source>
        <strain evidence="7 8">P3-3-X1</strain>
    </source>
</reference>
<name>A0A4P6MUU5_9MICO</name>
<feature type="transmembrane region" description="Helical" evidence="6">
    <location>
        <begin position="93"/>
        <end position="116"/>
    </location>
</feature>
<feature type="transmembrane region" description="Helical" evidence="6">
    <location>
        <begin position="153"/>
        <end position="173"/>
    </location>
</feature>
<dbReference type="STRING" id="1216970.GCA_001570985_01555"/>
<feature type="transmembrane region" description="Helical" evidence="6">
    <location>
        <begin position="324"/>
        <end position="350"/>
    </location>
</feature>
<dbReference type="InterPro" id="IPR000175">
    <property type="entry name" value="Na/ntran_symport"/>
</dbReference>
<keyword evidence="5 6" id="KW-0472">Membrane</keyword>
<keyword evidence="4 6" id="KW-1133">Transmembrane helix</keyword>
<keyword evidence="3 6" id="KW-0812">Transmembrane</keyword>
<dbReference type="KEGG" id="jli:EXU32_10675"/>
<comment type="subcellular location">
    <subcellularLocation>
        <location evidence="1">Membrane</location>
        <topology evidence="1">Multi-pass membrane protein</topology>
    </subcellularLocation>
</comment>
<feature type="transmembrane region" description="Helical" evidence="6">
    <location>
        <begin position="395"/>
        <end position="416"/>
    </location>
</feature>
<evidence type="ECO:0000256" key="2">
    <source>
        <dbReference type="ARBA" id="ARBA00022448"/>
    </source>
</evidence>
<dbReference type="GO" id="GO:0016020">
    <property type="term" value="C:membrane"/>
    <property type="evidence" value="ECO:0007669"/>
    <property type="project" value="UniProtKB-SubCell"/>
</dbReference>
<feature type="transmembrane region" description="Helical" evidence="6">
    <location>
        <begin position="20"/>
        <end position="39"/>
    </location>
</feature>
<dbReference type="AlphaFoldDB" id="A0A4P6MUU5"/>